<dbReference type="PANTHER" id="PTHR33021:SF339">
    <property type="entry name" value="OS07G0570600 PROTEIN"/>
    <property type="match status" value="1"/>
</dbReference>
<sequence length="241" mass="24690">MATTLFMGRKCCYVLCLIFIFFLQQTNGATVQVGGAVGWTNFDLATSGPPDYATWASTQSLTVGDTLVFTFAPQYHNVYSLPTEAAYGSCDQAVATELTDGTTGSYSWAPTKGGIYYFACFKLVEGQGTHCEMGQKVAMVVKDGVAAPTIAPVVAPIPAPILPPVAAPVPAPALVPISAPVPAPAPVTETPALAPASSVVPGSVVGVPVPAPTPHENAGVLSSVPAWTALFLLSALVVLGI</sequence>
<dbReference type="InterPro" id="IPR008972">
    <property type="entry name" value="Cupredoxin"/>
</dbReference>
<dbReference type="InterPro" id="IPR039391">
    <property type="entry name" value="Phytocyanin-like"/>
</dbReference>
<proteinExistence type="predicted"/>
<reference evidence="3" key="1">
    <citation type="submission" date="2024-02" db="EMBL/GenBank/DDBJ databases">
        <authorList>
            <consortium name="ELIXIR-Norway"/>
            <consortium name="Elixir Norway"/>
        </authorList>
    </citation>
    <scope>NUCLEOTIDE SEQUENCE</scope>
</reference>
<evidence type="ECO:0000256" key="1">
    <source>
        <dbReference type="SAM" id="SignalP"/>
    </source>
</evidence>
<feature type="chain" id="PRO_5045828182" description="Phytocyanin domain-containing protein" evidence="1">
    <location>
        <begin position="29"/>
        <end position="241"/>
    </location>
</feature>
<keyword evidence="1" id="KW-0732">Signal</keyword>
<dbReference type="Gene3D" id="2.60.40.420">
    <property type="entry name" value="Cupredoxins - blue copper proteins"/>
    <property type="match status" value="1"/>
</dbReference>
<evidence type="ECO:0000313" key="3">
    <source>
        <dbReference type="EMBL" id="CAK9206851.1"/>
    </source>
</evidence>
<name>A0ABP0TWK2_9BRYO</name>
<dbReference type="InterPro" id="IPR003245">
    <property type="entry name" value="Phytocyanin_dom"/>
</dbReference>
<dbReference type="EMBL" id="OZ019907">
    <property type="protein sequence ID" value="CAK9206851.1"/>
    <property type="molecule type" value="Genomic_DNA"/>
</dbReference>
<dbReference type="PROSITE" id="PS51485">
    <property type="entry name" value="PHYTOCYANIN"/>
    <property type="match status" value="1"/>
</dbReference>
<accession>A0ABP0TWK2</accession>
<dbReference type="CDD" id="cd04216">
    <property type="entry name" value="Phytocyanin"/>
    <property type="match status" value="1"/>
</dbReference>
<protein>
    <recommendedName>
        <fullName evidence="2">Phytocyanin domain-containing protein</fullName>
    </recommendedName>
</protein>
<dbReference type="Pfam" id="PF02298">
    <property type="entry name" value="Cu_bind_like"/>
    <property type="match status" value="1"/>
</dbReference>
<evidence type="ECO:0000259" key="2">
    <source>
        <dbReference type="PROSITE" id="PS51485"/>
    </source>
</evidence>
<keyword evidence="4" id="KW-1185">Reference proteome</keyword>
<feature type="domain" description="Phytocyanin" evidence="2">
    <location>
        <begin position="29"/>
        <end position="143"/>
    </location>
</feature>
<organism evidence="3 4">
    <name type="scientific">Sphagnum troendelagicum</name>
    <dbReference type="NCBI Taxonomy" id="128251"/>
    <lineage>
        <taxon>Eukaryota</taxon>
        <taxon>Viridiplantae</taxon>
        <taxon>Streptophyta</taxon>
        <taxon>Embryophyta</taxon>
        <taxon>Bryophyta</taxon>
        <taxon>Sphagnophytina</taxon>
        <taxon>Sphagnopsida</taxon>
        <taxon>Sphagnales</taxon>
        <taxon>Sphagnaceae</taxon>
        <taxon>Sphagnum</taxon>
    </lineage>
</organism>
<gene>
    <name evidence="3" type="ORF">CSSPTR1EN2_LOCUS8555</name>
</gene>
<dbReference type="Proteomes" id="UP001497512">
    <property type="component" value="Chromosome 15"/>
</dbReference>
<dbReference type="SUPFAM" id="SSF49503">
    <property type="entry name" value="Cupredoxins"/>
    <property type="match status" value="1"/>
</dbReference>
<feature type="signal peptide" evidence="1">
    <location>
        <begin position="1"/>
        <end position="28"/>
    </location>
</feature>
<dbReference type="PANTHER" id="PTHR33021">
    <property type="entry name" value="BLUE COPPER PROTEIN"/>
    <property type="match status" value="1"/>
</dbReference>
<evidence type="ECO:0000313" key="4">
    <source>
        <dbReference type="Proteomes" id="UP001497512"/>
    </source>
</evidence>